<keyword evidence="1" id="KW-0175">Coiled coil</keyword>
<evidence type="ECO:0000259" key="5">
    <source>
        <dbReference type="PROSITE" id="PS51294"/>
    </source>
</evidence>
<feature type="compositionally biased region" description="Pro residues" evidence="2">
    <location>
        <begin position="538"/>
        <end position="564"/>
    </location>
</feature>
<dbReference type="InterPro" id="IPR051571">
    <property type="entry name" value="N-CoR_corepressor"/>
</dbReference>
<dbReference type="GO" id="GO:0032991">
    <property type="term" value="C:protein-containing complex"/>
    <property type="evidence" value="ECO:0007669"/>
    <property type="project" value="UniProtKB-ARBA"/>
</dbReference>
<feature type="region of interest" description="Disordered" evidence="2">
    <location>
        <begin position="634"/>
        <end position="693"/>
    </location>
</feature>
<proteinExistence type="predicted"/>
<feature type="compositionally biased region" description="Low complexity" evidence="2">
    <location>
        <begin position="650"/>
        <end position="660"/>
    </location>
</feature>
<dbReference type="InterPro" id="IPR009057">
    <property type="entry name" value="Homeodomain-like_sf"/>
</dbReference>
<dbReference type="KEGG" id="ehx:EMIHUDRAFT_468737"/>
<evidence type="ECO:0000313" key="6">
    <source>
        <dbReference type="EnsemblProtists" id="EOD28137"/>
    </source>
</evidence>
<feature type="domain" description="SANT" evidence="4">
    <location>
        <begin position="266"/>
        <end position="317"/>
    </location>
</feature>
<evidence type="ECO:0000256" key="2">
    <source>
        <dbReference type="SAM" id="MobiDB-lite"/>
    </source>
</evidence>
<dbReference type="EnsemblProtists" id="EOD28137">
    <property type="protein sequence ID" value="EOD28137"/>
    <property type="gene ID" value="EMIHUDRAFT_468737"/>
</dbReference>
<evidence type="ECO:0000313" key="7">
    <source>
        <dbReference type="Proteomes" id="UP000013827"/>
    </source>
</evidence>
<dbReference type="SMART" id="SM00717">
    <property type="entry name" value="SANT"/>
    <property type="match status" value="2"/>
</dbReference>
<dbReference type="PROSITE" id="PS50090">
    <property type="entry name" value="MYB_LIKE"/>
    <property type="match status" value="1"/>
</dbReference>
<dbReference type="InterPro" id="IPR017884">
    <property type="entry name" value="SANT_dom"/>
</dbReference>
<dbReference type="STRING" id="2903.R1CZG2"/>
<feature type="compositionally biased region" description="Pro residues" evidence="2">
    <location>
        <begin position="582"/>
        <end position="600"/>
    </location>
</feature>
<dbReference type="GeneID" id="17273682"/>
<feature type="coiled-coil region" evidence="1">
    <location>
        <begin position="130"/>
        <end position="157"/>
    </location>
</feature>
<dbReference type="HOGENOM" id="CLU_397645_0_0_1"/>
<dbReference type="Proteomes" id="UP000013827">
    <property type="component" value="Unassembled WGS sequence"/>
</dbReference>
<dbReference type="GO" id="GO:0006357">
    <property type="term" value="P:regulation of transcription by RNA polymerase II"/>
    <property type="evidence" value="ECO:0007669"/>
    <property type="project" value="TreeGrafter"/>
</dbReference>
<evidence type="ECO:0000256" key="1">
    <source>
        <dbReference type="SAM" id="Coils"/>
    </source>
</evidence>
<feature type="compositionally biased region" description="Low complexity" evidence="2">
    <location>
        <begin position="522"/>
        <end position="537"/>
    </location>
</feature>
<accession>A0A0D3JXA2</accession>
<dbReference type="PANTHER" id="PTHR13992">
    <property type="entry name" value="NUCLEAR RECEPTOR CO-REPRESSOR RELATED NCOR"/>
    <property type="match status" value="1"/>
</dbReference>
<feature type="compositionally biased region" description="Low complexity" evidence="2">
    <location>
        <begin position="682"/>
        <end position="693"/>
    </location>
</feature>
<dbReference type="RefSeq" id="XP_005780566.1">
    <property type="nucleotide sequence ID" value="XM_005780509.1"/>
</dbReference>
<feature type="region of interest" description="Disordered" evidence="2">
    <location>
        <begin position="387"/>
        <end position="426"/>
    </location>
</feature>
<feature type="compositionally biased region" description="Low complexity" evidence="2">
    <location>
        <begin position="565"/>
        <end position="581"/>
    </location>
</feature>
<dbReference type="GO" id="GO:0005654">
    <property type="term" value="C:nucleoplasm"/>
    <property type="evidence" value="ECO:0007669"/>
    <property type="project" value="UniProtKB-ARBA"/>
</dbReference>
<feature type="region of interest" description="Disordered" evidence="2">
    <location>
        <begin position="159"/>
        <end position="193"/>
    </location>
</feature>
<feature type="compositionally biased region" description="Basic and acidic residues" evidence="2">
    <location>
        <begin position="162"/>
        <end position="182"/>
    </location>
</feature>
<dbReference type="GO" id="GO:0000785">
    <property type="term" value="C:chromatin"/>
    <property type="evidence" value="ECO:0007669"/>
    <property type="project" value="TreeGrafter"/>
</dbReference>
<feature type="domain" description="Myb-like" evidence="3">
    <location>
        <begin position="408"/>
        <end position="459"/>
    </location>
</feature>
<dbReference type="SUPFAM" id="SSF46689">
    <property type="entry name" value="Homeodomain-like"/>
    <property type="match status" value="2"/>
</dbReference>
<keyword evidence="7" id="KW-1185">Reference proteome</keyword>
<feature type="compositionally biased region" description="Basic and acidic residues" evidence="2">
    <location>
        <begin position="459"/>
        <end position="482"/>
    </location>
</feature>
<dbReference type="Gene3D" id="1.10.10.60">
    <property type="entry name" value="Homeodomain-like"/>
    <property type="match status" value="2"/>
</dbReference>
<feature type="region of interest" description="Disordered" evidence="2">
    <location>
        <begin position="459"/>
        <end position="619"/>
    </location>
</feature>
<dbReference type="InterPro" id="IPR017930">
    <property type="entry name" value="Myb_dom"/>
</dbReference>
<evidence type="ECO:0000259" key="4">
    <source>
        <dbReference type="PROSITE" id="PS51293"/>
    </source>
</evidence>
<reference evidence="6" key="2">
    <citation type="submission" date="2024-10" db="UniProtKB">
        <authorList>
            <consortium name="EnsemblProtists"/>
        </authorList>
    </citation>
    <scope>IDENTIFICATION</scope>
</reference>
<reference evidence="7" key="1">
    <citation type="journal article" date="2013" name="Nature">
        <title>Pan genome of the phytoplankton Emiliania underpins its global distribution.</title>
        <authorList>
            <person name="Read B.A."/>
            <person name="Kegel J."/>
            <person name="Klute M.J."/>
            <person name="Kuo A."/>
            <person name="Lefebvre S.C."/>
            <person name="Maumus F."/>
            <person name="Mayer C."/>
            <person name="Miller J."/>
            <person name="Monier A."/>
            <person name="Salamov A."/>
            <person name="Young J."/>
            <person name="Aguilar M."/>
            <person name="Claverie J.M."/>
            <person name="Frickenhaus S."/>
            <person name="Gonzalez K."/>
            <person name="Herman E.K."/>
            <person name="Lin Y.C."/>
            <person name="Napier J."/>
            <person name="Ogata H."/>
            <person name="Sarno A.F."/>
            <person name="Shmutz J."/>
            <person name="Schroeder D."/>
            <person name="de Vargas C."/>
            <person name="Verret F."/>
            <person name="von Dassow P."/>
            <person name="Valentin K."/>
            <person name="Van de Peer Y."/>
            <person name="Wheeler G."/>
            <person name="Dacks J.B."/>
            <person name="Delwiche C.F."/>
            <person name="Dyhrman S.T."/>
            <person name="Glockner G."/>
            <person name="John U."/>
            <person name="Richards T."/>
            <person name="Worden A.Z."/>
            <person name="Zhang X."/>
            <person name="Grigoriev I.V."/>
            <person name="Allen A.E."/>
            <person name="Bidle K."/>
            <person name="Borodovsky M."/>
            <person name="Bowler C."/>
            <person name="Brownlee C."/>
            <person name="Cock J.M."/>
            <person name="Elias M."/>
            <person name="Gladyshev V.N."/>
            <person name="Groth M."/>
            <person name="Guda C."/>
            <person name="Hadaegh A."/>
            <person name="Iglesias-Rodriguez M.D."/>
            <person name="Jenkins J."/>
            <person name="Jones B.M."/>
            <person name="Lawson T."/>
            <person name="Leese F."/>
            <person name="Lindquist E."/>
            <person name="Lobanov A."/>
            <person name="Lomsadze A."/>
            <person name="Malik S.B."/>
            <person name="Marsh M.E."/>
            <person name="Mackinder L."/>
            <person name="Mock T."/>
            <person name="Mueller-Roeber B."/>
            <person name="Pagarete A."/>
            <person name="Parker M."/>
            <person name="Probert I."/>
            <person name="Quesneville H."/>
            <person name="Raines C."/>
            <person name="Rensing S.A."/>
            <person name="Riano-Pachon D.M."/>
            <person name="Richier S."/>
            <person name="Rokitta S."/>
            <person name="Shiraiwa Y."/>
            <person name="Soanes D.M."/>
            <person name="van der Giezen M."/>
            <person name="Wahlund T.M."/>
            <person name="Williams B."/>
            <person name="Wilson W."/>
            <person name="Wolfe G."/>
            <person name="Wurch L.L."/>
        </authorList>
    </citation>
    <scope>NUCLEOTIDE SEQUENCE</scope>
</reference>
<feature type="domain" description="SANT" evidence="4">
    <location>
        <begin position="411"/>
        <end position="463"/>
    </location>
</feature>
<dbReference type="Pfam" id="PF00249">
    <property type="entry name" value="Myb_DNA-binding"/>
    <property type="match status" value="2"/>
</dbReference>
<feature type="domain" description="HTH myb-type" evidence="5">
    <location>
        <begin position="415"/>
        <end position="463"/>
    </location>
</feature>
<evidence type="ECO:0000259" key="3">
    <source>
        <dbReference type="PROSITE" id="PS50090"/>
    </source>
</evidence>
<name>A0A0D3JXA2_EMIH1</name>
<dbReference type="PROSITE" id="PS51293">
    <property type="entry name" value="SANT"/>
    <property type="match status" value="2"/>
</dbReference>
<feature type="coiled-coil region" evidence="1">
    <location>
        <begin position="7"/>
        <end position="41"/>
    </location>
</feature>
<dbReference type="PaxDb" id="2903-EOD28137"/>
<dbReference type="eggNOG" id="KOG1878">
    <property type="taxonomic scope" value="Eukaryota"/>
</dbReference>
<dbReference type="PROSITE" id="PS51294">
    <property type="entry name" value="HTH_MYB"/>
    <property type="match status" value="1"/>
</dbReference>
<dbReference type="InterPro" id="IPR001005">
    <property type="entry name" value="SANT/Myb"/>
</dbReference>
<dbReference type="PRINTS" id="PR01217">
    <property type="entry name" value="PRICHEXTENSN"/>
</dbReference>
<dbReference type="AlphaFoldDB" id="A0A0D3JXA2"/>
<dbReference type="PANTHER" id="PTHR13992:SF39">
    <property type="entry name" value="SMRTER, ISOFORM G"/>
    <property type="match status" value="1"/>
</dbReference>
<protein>
    <submittedName>
        <fullName evidence="6">Uncharacterized protein</fullName>
    </submittedName>
</protein>
<dbReference type="CDD" id="cd00167">
    <property type="entry name" value="SANT"/>
    <property type="match status" value="1"/>
</dbReference>
<sequence>MELLGKIDDIETVIEEKEKIIEVAEAKRTAAQRAAALVEAKALQASTPSGADGGGSSSTASRREAMSIPDLIELLYMRNAKAAEKSHEALLARLEEGGRVGRNDEPVFASELPLYRANLASRAKMARRLLPAVRERAQGLEQTNAQLRARFSQLQRAWDTATAKREREREKRKSLKTAHDDGASGGRASRNRTVGSFDVVRSEEEMNAVLAQLAEQEKKERNDDWCRANCAVPTPMLLEPLLSATPTFIPRNGVIPDVMADERERKKRMVWSEEEEALFTAKYLTYPKNFRKIASFLEWKSPGDCVQFYYLNKYKLDLKKTLLKTQRRRPGSTPRAFREVQAITPARAVEAPKPVNDKDFVTNPFRQGMRARARNFSYKESDIASRAEGSEEVAEPAAALPPLPPLPASGATSNRWSDAERSRLAAAVQRHGTSAWAQVAQQVGTKTSTQCKNYYANYRDRLPGLGGKEEAAAGAKREREEGSGPARSGKKARELKGGKDKKKALAAHSGSAAGQLHEPEDAVAAVAAAAAHASAQPQLPPPQPPPPQPPPPQPPPPPEPPEPTQPLTQQQQAQPPQQQASLPPPQQTQPPPQQTPPSPQQQPQQARASPSGPGMHAAIAAAIAAGAAAIGTPPVKPEAKAELPPPLSGADVPAAAAAPPAAEPEGDAGAATASAEREPSDAGDSAMADASVS</sequence>
<organism evidence="6 7">
    <name type="scientific">Emiliania huxleyi (strain CCMP1516)</name>
    <dbReference type="NCBI Taxonomy" id="280463"/>
    <lineage>
        <taxon>Eukaryota</taxon>
        <taxon>Haptista</taxon>
        <taxon>Haptophyta</taxon>
        <taxon>Prymnesiophyceae</taxon>
        <taxon>Isochrysidales</taxon>
        <taxon>Noelaerhabdaceae</taxon>
        <taxon>Emiliania</taxon>
    </lineage>
</organism>